<organism evidence="2 3">
    <name type="scientific">Paracoccus onubensis</name>
    <dbReference type="NCBI Taxonomy" id="1675788"/>
    <lineage>
        <taxon>Bacteria</taxon>
        <taxon>Pseudomonadati</taxon>
        <taxon>Pseudomonadota</taxon>
        <taxon>Alphaproteobacteria</taxon>
        <taxon>Rhodobacterales</taxon>
        <taxon>Paracoccaceae</taxon>
        <taxon>Paracoccus</taxon>
    </lineage>
</organism>
<sequence length="360" mass="39285">MQYTRPEAGAPLNGVAKLRRTDHREIEEGSETESMPFPIDIKLFADGQNLAVVDDVALRDRILPIFGGKRSTPEERWQGIGTCFRIDPFGTCATAFHVIEDLITPSIDGATIEIEPDNFLAALEMPAIIFGEVSIPQDWWRPLSGISSVCAGIERRPLQEAQIWNASELTSLVLTPAVPSNSIPFLSTHLTWVPQIGDRVLAMGYAGLDLDLEGVGDHRPLKQCIYASLGEVIDIVHANGDSSQPWPKLHVNADWPGGMSGGPVFNEAGNVIGLVSAGMGSVSTATWFGGWTIPEWQFPTVDPVNPGRFLGYAVIDKYGEVRLFSPKRSACEDLIKEIPGSAIRFVSFNPGTREHIRLNA</sequence>
<accession>A0A418T1R4</accession>
<dbReference type="InterPro" id="IPR009003">
    <property type="entry name" value="Peptidase_S1_PA"/>
</dbReference>
<dbReference type="EMBL" id="QZCG01000003">
    <property type="protein sequence ID" value="RJE87145.1"/>
    <property type="molecule type" value="Genomic_DNA"/>
</dbReference>
<dbReference type="RefSeq" id="WP_119746643.1">
    <property type="nucleotide sequence ID" value="NZ_QZCG01000003.1"/>
</dbReference>
<keyword evidence="2" id="KW-0378">Hydrolase</keyword>
<dbReference type="SUPFAM" id="SSF50494">
    <property type="entry name" value="Trypsin-like serine proteases"/>
    <property type="match status" value="1"/>
</dbReference>
<dbReference type="GO" id="GO:0006508">
    <property type="term" value="P:proteolysis"/>
    <property type="evidence" value="ECO:0007669"/>
    <property type="project" value="UniProtKB-KW"/>
</dbReference>
<dbReference type="AlphaFoldDB" id="A0A418T1R4"/>
<keyword evidence="3" id="KW-1185">Reference proteome</keyword>
<dbReference type="Proteomes" id="UP000284202">
    <property type="component" value="Unassembled WGS sequence"/>
</dbReference>
<proteinExistence type="predicted"/>
<dbReference type="OrthoDB" id="6810892at2"/>
<keyword evidence="2" id="KW-0645">Protease</keyword>
<dbReference type="Gene3D" id="2.40.10.10">
    <property type="entry name" value="Trypsin-like serine proteases"/>
    <property type="match status" value="1"/>
</dbReference>
<name>A0A418T1R4_9RHOB</name>
<gene>
    <name evidence="2" type="ORF">D3P04_05190</name>
</gene>
<evidence type="ECO:0000313" key="2">
    <source>
        <dbReference type="EMBL" id="RJE87145.1"/>
    </source>
</evidence>
<dbReference type="InterPro" id="IPR043504">
    <property type="entry name" value="Peptidase_S1_PA_chymotrypsin"/>
</dbReference>
<evidence type="ECO:0000313" key="3">
    <source>
        <dbReference type="Proteomes" id="UP000284202"/>
    </source>
</evidence>
<protein>
    <submittedName>
        <fullName evidence="2">Serine protease</fullName>
    </submittedName>
</protein>
<feature type="region of interest" description="Disordered" evidence="1">
    <location>
        <begin position="1"/>
        <end position="32"/>
    </location>
</feature>
<dbReference type="GO" id="GO:0008233">
    <property type="term" value="F:peptidase activity"/>
    <property type="evidence" value="ECO:0007669"/>
    <property type="project" value="UniProtKB-KW"/>
</dbReference>
<comment type="caution">
    <text evidence="2">The sequence shown here is derived from an EMBL/GenBank/DDBJ whole genome shotgun (WGS) entry which is preliminary data.</text>
</comment>
<dbReference type="Pfam" id="PF13365">
    <property type="entry name" value="Trypsin_2"/>
    <property type="match status" value="1"/>
</dbReference>
<reference evidence="3" key="1">
    <citation type="submission" date="2018-09" db="EMBL/GenBank/DDBJ databases">
        <title>Acidovorax cavernicola nov. sp. isolated from Gruta de las Maravillas (Aracena, Spain).</title>
        <authorList>
            <person name="Jurado V."/>
            <person name="Gutierrez-Patricio S."/>
            <person name="Gonzalez-Pimentel J.L."/>
            <person name="Miller A.Z."/>
            <person name="Laiz L."/>
            <person name="Saiz-Jimenez C."/>
        </authorList>
    </citation>
    <scope>NUCLEOTIDE SEQUENCE [LARGE SCALE GENOMIC DNA]</scope>
    <source>
        <strain evidence="3">1011MAR3C25</strain>
    </source>
</reference>
<evidence type="ECO:0000256" key="1">
    <source>
        <dbReference type="SAM" id="MobiDB-lite"/>
    </source>
</evidence>